<dbReference type="PANTHER" id="PTHR43312">
    <property type="entry name" value="D-THREO-ALDOSE 1-DEHYDROGENASE"/>
    <property type="match status" value="1"/>
</dbReference>
<evidence type="ECO:0000259" key="1">
    <source>
        <dbReference type="Pfam" id="PF00248"/>
    </source>
</evidence>
<dbReference type="PANTHER" id="PTHR43312:SF1">
    <property type="entry name" value="NADP-DEPENDENT OXIDOREDUCTASE DOMAIN-CONTAINING PROTEIN"/>
    <property type="match status" value="1"/>
</dbReference>
<dbReference type="CDD" id="cd19095">
    <property type="entry name" value="AKR_PA4992-like"/>
    <property type="match status" value="1"/>
</dbReference>
<dbReference type="AlphaFoldDB" id="A0A450RY95"/>
<dbReference type="EMBL" id="CAADEY010000007">
    <property type="protein sequence ID" value="VFJ43975.1"/>
    <property type="molecule type" value="Genomic_DNA"/>
</dbReference>
<dbReference type="InterPro" id="IPR036812">
    <property type="entry name" value="NAD(P)_OxRdtase_dom_sf"/>
</dbReference>
<gene>
    <name evidence="2" type="ORF">BECKDK2373C_GA0170839_10071</name>
</gene>
<sequence>MDHFPLNTARLRATGAIAGLKVSPLGLGTVKLGRAIGVKYPKSFTIPGDDAARRLLSRARELGINLLDTAPAYGSCEERLGKLLRGARRDWVLCSKAGEEFDTETGESTYCFTPEHIRGSVERSLARLGTDYIDILLIHSDGNDTEIIKGHGALEVLDDLKREGKIVASGMSTKTVEGGLLAAEKSDCVMVTWNLAYDRDLPVIAYCRAEGKGVLIKKALDSGHAADTGANSPQTDPIRKSFEMILAHPGVGSIIIGTIHEGHLEENVRKAGDVLRGSGPGTKAWD</sequence>
<name>A0A450RY95_9GAMM</name>
<reference evidence="2" key="1">
    <citation type="submission" date="2019-02" db="EMBL/GenBank/DDBJ databases">
        <authorList>
            <person name="Gruber-Vodicka R. H."/>
            <person name="Seah K. B. B."/>
        </authorList>
    </citation>
    <scope>NUCLEOTIDE SEQUENCE</scope>
    <source>
        <strain evidence="2">BECK_DK161</strain>
    </source>
</reference>
<proteinExistence type="predicted"/>
<dbReference type="Gene3D" id="3.20.20.100">
    <property type="entry name" value="NADP-dependent oxidoreductase domain"/>
    <property type="match status" value="1"/>
</dbReference>
<dbReference type="InterPro" id="IPR023210">
    <property type="entry name" value="NADP_OxRdtase_dom"/>
</dbReference>
<dbReference type="Pfam" id="PF00248">
    <property type="entry name" value="Aldo_ket_red"/>
    <property type="match status" value="1"/>
</dbReference>
<organism evidence="2">
    <name type="scientific">Candidatus Kentrum sp. DK</name>
    <dbReference type="NCBI Taxonomy" id="2126562"/>
    <lineage>
        <taxon>Bacteria</taxon>
        <taxon>Pseudomonadati</taxon>
        <taxon>Pseudomonadota</taxon>
        <taxon>Gammaproteobacteria</taxon>
        <taxon>Candidatus Kentrum</taxon>
    </lineage>
</organism>
<protein>
    <submittedName>
        <fullName evidence="2">Predicted oxidoreductase</fullName>
    </submittedName>
</protein>
<accession>A0A450RY95</accession>
<dbReference type="SUPFAM" id="SSF51430">
    <property type="entry name" value="NAD(P)-linked oxidoreductase"/>
    <property type="match status" value="1"/>
</dbReference>
<evidence type="ECO:0000313" key="2">
    <source>
        <dbReference type="EMBL" id="VFJ43975.1"/>
    </source>
</evidence>
<dbReference type="InterPro" id="IPR053135">
    <property type="entry name" value="AKR2_Oxidoreductase"/>
</dbReference>
<feature type="domain" description="NADP-dependent oxidoreductase" evidence="1">
    <location>
        <begin position="25"/>
        <end position="229"/>
    </location>
</feature>